<dbReference type="Proteomes" id="UP001165082">
    <property type="component" value="Unassembled WGS sequence"/>
</dbReference>
<proteinExistence type="predicted"/>
<organism evidence="1 2">
    <name type="scientific">Triparma retinervis</name>
    <dbReference type="NCBI Taxonomy" id="2557542"/>
    <lineage>
        <taxon>Eukaryota</taxon>
        <taxon>Sar</taxon>
        <taxon>Stramenopiles</taxon>
        <taxon>Ochrophyta</taxon>
        <taxon>Bolidophyceae</taxon>
        <taxon>Parmales</taxon>
        <taxon>Triparmaceae</taxon>
        <taxon>Triparma</taxon>
    </lineage>
</organism>
<protein>
    <submittedName>
        <fullName evidence="1">Uncharacterized protein</fullName>
    </submittedName>
</protein>
<evidence type="ECO:0000313" key="1">
    <source>
        <dbReference type="EMBL" id="GMH68428.1"/>
    </source>
</evidence>
<accession>A0A9W7EA20</accession>
<dbReference type="EMBL" id="BRXZ01001329">
    <property type="protein sequence ID" value="GMH68428.1"/>
    <property type="molecule type" value="Genomic_DNA"/>
</dbReference>
<dbReference type="AlphaFoldDB" id="A0A9W7EA20"/>
<reference evidence="1" key="1">
    <citation type="submission" date="2022-07" db="EMBL/GenBank/DDBJ databases">
        <title>Genome analysis of Parmales, a sister group of diatoms, reveals the evolutionary specialization of diatoms from phago-mixotrophs to photoautotrophs.</title>
        <authorList>
            <person name="Ban H."/>
            <person name="Sato S."/>
            <person name="Yoshikawa S."/>
            <person name="Kazumasa Y."/>
            <person name="Nakamura Y."/>
            <person name="Ichinomiya M."/>
            <person name="Saitoh K."/>
            <person name="Sato N."/>
            <person name="Blanc-Mathieu R."/>
            <person name="Endo H."/>
            <person name="Kuwata A."/>
            <person name="Ogata H."/>
        </authorList>
    </citation>
    <scope>NUCLEOTIDE SEQUENCE</scope>
</reference>
<sequence length="114" mass="12361">MYLVIWFFKCSPPSAFFVAVRAVVPASTKDSELERYEFITSVEVAGGALSALLADEGRPPTLELLLGEWELIWFIIIIAVCPGDGVSRFLCVDLGCGFEGFGCLGDWGLDAPNP</sequence>
<comment type="caution">
    <text evidence="1">The sequence shown here is derived from an EMBL/GenBank/DDBJ whole genome shotgun (WGS) entry which is preliminary data.</text>
</comment>
<gene>
    <name evidence="1" type="ORF">TrRE_jg9103</name>
</gene>
<evidence type="ECO:0000313" key="2">
    <source>
        <dbReference type="Proteomes" id="UP001165082"/>
    </source>
</evidence>
<keyword evidence="2" id="KW-1185">Reference proteome</keyword>
<name>A0A9W7EA20_9STRA</name>